<feature type="compositionally biased region" description="Low complexity" evidence="6">
    <location>
        <begin position="981"/>
        <end position="1033"/>
    </location>
</feature>
<accession>A0ABN8PBX8</accession>
<keyword evidence="3" id="KW-0732">Signal</keyword>
<feature type="compositionally biased region" description="Low complexity" evidence="6">
    <location>
        <begin position="801"/>
        <end position="811"/>
    </location>
</feature>
<keyword evidence="5" id="KW-1015">Disulfide bond</keyword>
<feature type="compositionally biased region" description="Low complexity" evidence="6">
    <location>
        <begin position="921"/>
        <end position="934"/>
    </location>
</feature>
<dbReference type="Pfam" id="PF00090">
    <property type="entry name" value="TSP_1"/>
    <property type="match status" value="1"/>
</dbReference>
<dbReference type="PROSITE" id="PS50092">
    <property type="entry name" value="TSP1"/>
    <property type="match status" value="6"/>
</dbReference>
<evidence type="ECO:0000259" key="8">
    <source>
        <dbReference type="PROSITE" id="PS50900"/>
    </source>
</evidence>
<feature type="compositionally biased region" description="Polar residues" evidence="6">
    <location>
        <begin position="910"/>
        <end position="920"/>
    </location>
</feature>
<dbReference type="InterPro" id="IPR010294">
    <property type="entry name" value="ADAMTS_spacer1"/>
</dbReference>
<feature type="region of interest" description="Disordered" evidence="6">
    <location>
        <begin position="862"/>
        <end position="939"/>
    </location>
</feature>
<feature type="domain" description="Ig-like" evidence="7">
    <location>
        <begin position="1133"/>
        <end position="1218"/>
    </location>
</feature>
<dbReference type="Pfam" id="PF08686">
    <property type="entry name" value="PLAC"/>
    <property type="match status" value="1"/>
</dbReference>
<dbReference type="InterPro" id="IPR036179">
    <property type="entry name" value="Ig-like_dom_sf"/>
</dbReference>
<dbReference type="InterPro" id="IPR013783">
    <property type="entry name" value="Ig-like_fold"/>
</dbReference>
<dbReference type="PROSITE" id="PS50835">
    <property type="entry name" value="IG_LIKE"/>
    <property type="match status" value="2"/>
</dbReference>
<proteinExistence type="predicted"/>
<dbReference type="Pfam" id="PF19236">
    <property type="entry name" value="ADAMTS_CR_3"/>
    <property type="match status" value="1"/>
</dbReference>
<comment type="caution">
    <text evidence="9">The sequence shown here is derived from an EMBL/GenBank/DDBJ whole genome shotgun (WGS) entry which is preliminary data.</text>
</comment>
<dbReference type="Pfam" id="PF19030">
    <property type="entry name" value="TSP1_ADAMTS"/>
    <property type="match status" value="6"/>
</dbReference>
<dbReference type="Proteomes" id="UP001159427">
    <property type="component" value="Unassembled WGS sequence"/>
</dbReference>
<dbReference type="InterPro" id="IPR013098">
    <property type="entry name" value="Ig_I-set"/>
</dbReference>
<feature type="compositionally biased region" description="Polar residues" evidence="6">
    <location>
        <begin position="777"/>
        <end position="794"/>
    </location>
</feature>
<evidence type="ECO:0000256" key="6">
    <source>
        <dbReference type="SAM" id="MobiDB-lite"/>
    </source>
</evidence>
<gene>
    <name evidence="9" type="ORF">PEVE_00041870</name>
</gene>
<dbReference type="InterPro" id="IPR003599">
    <property type="entry name" value="Ig_sub"/>
</dbReference>
<dbReference type="Gene3D" id="2.60.120.830">
    <property type="match status" value="1"/>
</dbReference>
<dbReference type="SMART" id="SM00409">
    <property type="entry name" value="IG"/>
    <property type="match status" value="2"/>
</dbReference>
<keyword evidence="10" id="KW-1185">Reference proteome</keyword>
<dbReference type="InterPro" id="IPR045371">
    <property type="entry name" value="ADAMTS_CR_3"/>
</dbReference>
<dbReference type="SMART" id="SM00209">
    <property type="entry name" value="TSP1"/>
    <property type="match status" value="7"/>
</dbReference>
<organism evidence="9 10">
    <name type="scientific">Porites evermanni</name>
    <dbReference type="NCBI Taxonomy" id="104178"/>
    <lineage>
        <taxon>Eukaryota</taxon>
        <taxon>Metazoa</taxon>
        <taxon>Cnidaria</taxon>
        <taxon>Anthozoa</taxon>
        <taxon>Hexacorallia</taxon>
        <taxon>Scleractinia</taxon>
        <taxon>Fungiina</taxon>
        <taxon>Poritidae</taxon>
        <taxon>Porites</taxon>
    </lineage>
</organism>
<dbReference type="InterPro" id="IPR007110">
    <property type="entry name" value="Ig-like_dom"/>
</dbReference>
<dbReference type="PROSITE" id="PS50900">
    <property type="entry name" value="PLAC"/>
    <property type="match status" value="1"/>
</dbReference>
<dbReference type="PANTHER" id="PTHR13723">
    <property type="entry name" value="ADAMTS A DISINTEGRIN AND METALLOPROTEASE WITH THROMBOSPONDIN MOTIFS PROTEASE"/>
    <property type="match status" value="1"/>
</dbReference>
<evidence type="ECO:0000256" key="3">
    <source>
        <dbReference type="ARBA" id="ARBA00022729"/>
    </source>
</evidence>
<dbReference type="InterPro" id="IPR050439">
    <property type="entry name" value="ADAMTS_ADAMTS-like"/>
</dbReference>
<evidence type="ECO:0000256" key="5">
    <source>
        <dbReference type="ARBA" id="ARBA00023157"/>
    </source>
</evidence>
<dbReference type="InterPro" id="IPR013273">
    <property type="entry name" value="ADAMTS/ADAMTS-like"/>
</dbReference>
<keyword evidence="4" id="KW-0677">Repeat</keyword>
<feature type="compositionally biased region" description="Low complexity" evidence="6">
    <location>
        <begin position="894"/>
        <end position="909"/>
    </location>
</feature>
<dbReference type="SMART" id="SM00408">
    <property type="entry name" value="IGc2"/>
    <property type="match status" value="2"/>
</dbReference>
<sequence length="1273" mass="139455">MHFSSQGQSDDKWGPWSEWSPCSRTCGVGVTYQERECFEKEKPEAYCKGNKRMYETCNIQDCPEGSRDFRLEQCEAYNSRVLDGRKFKWVPYIPTHERCVLNCMPKGENFFMQWASKVADGTRCSVDSYDICVDGKCEKLGCDLILNSTAKEDKCRVCNGIGENCKTHKGVTTDVGDGYKEILVIPASATNIDIQEVAPSSNFLALSDSSQSYFFNGDYFITSPRKFHIAGTVFNYERTGFGQERISSLGPTSIPVHVEILLMGEKNPGISYEFSLPTSVTVLPERAQFTWRTGDFDKCSASCAGGEQKRRVYCVREDTGEEVSKSNCDHGKKPSHKQKCNTQPCPASWYVSSWSSCSVTCRRGKQVRRVHCQHVVEGGNAEMIPDDQCPGQKAITMRDCQILKRCPVWSVGQWSKCSVSCGVGSKHRNLTCQLLDTKQVFEPESCNPNRKPKETESCNPGPCTVAWMATEWSECYPKCGKGMSTRMVYCVSITDKTKKYPDELCDVSSRPINEKNCSSDVLCPPMWHASQWSKCTATCGVGMQMRNVYCATKEGPKMLRILKNDQCANETKIKGMQMCSVRPCQAGWYIYPWEPCSTTCGLGLRRRNVKCFADSKEDPEEKWCKAEDKPVSAVQCLQKRCKEAGTTTKAPQKTTTAAALQTVSTLAPAAETEEEKLITTLVTTQASKTEERQTTETASPATTSTEEAKSTSTTESSEEPTTTAAKTQTTKTVEEERTTFLPATAQFEQTTTTGTSQKPIITTAQVQTTKAGDKESTTTASPLATTQFGESTTSEAEDGITTTAATQTQTKKAGKEELTTTATPVGERTTRKETTTTSAQTVEEERSTIKAKATEETITTFKVATEEEATKTSTSKPPSASTLTAESTRKTEISTQSSTTQDFSTETSTIITMPFSSEARTTTSTHPTQSSTISNLSPTIDFSTTTVSVSTIESTTTEASKTITPPPTTEASAPTIPPPTTEASATTTPPPTTEASTTTIPPPTTEASTTTTPPPTTETSTSTAPESSTEGPTTALRIKPAKIFQPPQDTNASVGSEILFRCRATGYPQPVITWRKGSIPVSSLDLSRMQILPEGDLRISDITEDDTDIYTCTATNFVGPMDAKQARLIVIVPVSVSVSPKRVSAQPGADVTITCETHGLPKPIVEWYKGDTYLSTKGRLRVSGANLIISQVESSDSGHYECRAQNIYEKDTDKTYLNVLKKQEPTTKPPEKCEDNPLIAHCPVVKRVGFCCIKFYQKACCYTCRDLLPGCKS</sequence>
<feature type="domain" description="Ig-like" evidence="7">
    <location>
        <begin position="1040"/>
        <end position="1129"/>
    </location>
</feature>
<evidence type="ECO:0000256" key="2">
    <source>
        <dbReference type="ARBA" id="ARBA00022525"/>
    </source>
</evidence>
<reference evidence="9 10" key="1">
    <citation type="submission" date="2022-05" db="EMBL/GenBank/DDBJ databases">
        <authorList>
            <consortium name="Genoscope - CEA"/>
            <person name="William W."/>
        </authorList>
    </citation>
    <scope>NUCLEOTIDE SEQUENCE [LARGE SCALE GENOMIC DNA]</scope>
</reference>
<comment type="subcellular location">
    <subcellularLocation>
        <location evidence="1">Secreted</location>
    </subcellularLocation>
</comment>
<dbReference type="Pfam" id="PF05986">
    <property type="entry name" value="ADAMTS_spacer1"/>
    <property type="match status" value="1"/>
</dbReference>
<dbReference type="PANTHER" id="PTHR13723:SF281">
    <property type="entry name" value="PAPILIN"/>
    <property type="match status" value="1"/>
</dbReference>
<dbReference type="Gene3D" id="2.60.40.10">
    <property type="entry name" value="Immunoglobulins"/>
    <property type="match status" value="2"/>
</dbReference>
<feature type="compositionally biased region" description="Low complexity" evidence="6">
    <location>
        <begin position="951"/>
        <end position="974"/>
    </location>
</feature>
<dbReference type="EMBL" id="CALNXI010000804">
    <property type="protein sequence ID" value="CAH3140629.1"/>
    <property type="molecule type" value="Genomic_DNA"/>
</dbReference>
<name>A0ABN8PBX8_9CNID</name>
<feature type="compositionally biased region" description="Low complexity" evidence="6">
    <location>
        <begin position="744"/>
        <end position="763"/>
    </location>
</feature>
<dbReference type="InterPro" id="IPR003598">
    <property type="entry name" value="Ig_sub2"/>
</dbReference>
<dbReference type="InterPro" id="IPR000884">
    <property type="entry name" value="TSP1_rpt"/>
</dbReference>
<dbReference type="PRINTS" id="PR01857">
    <property type="entry name" value="ADAMTSFAMILY"/>
</dbReference>
<dbReference type="CDD" id="cd00096">
    <property type="entry name" value="Ig"/>
    <property type="match status" value="1"/>
</dbReference>
<feature type="region of interest" description="Disordered" evidence="6">
    <location>
        <begin position="682"/>
        <end position="848"/>
    </location>
</feature>
<evidence type="ECO:0000313" key="9">
    <source>
        <dbReference type="EMBL" id="CAH3140629.1"/>
    </source>
</evidence>
<keyword evidence="2" id="KW-0964">Secreted</keyword>
<dbReference type="Pfam" id="PF07679">
    <property type="entry name" value="I-set"/>
    <property type="match status" value="2"/>
</dbReference>
<feature type="domain" description="PLAC" evidence="8">
    <location>
        <begin position="1229"/>
        <end position="1268"/>
    </location>
</feature>
<evidence type="ECO:0000313" key="10">
    <source>
        <dbReference type="Proteomes" id="UP001159427"/>
    </source>
</evidence>
<dbReference type="InterPro" id="IPR036383">
    <property type="entry name" value="TSP1_rpt_sf"/>
</dbReference>
<dbReference type="SUPFAM" id="SSF82895">
    <property type="entry name" value="TSP-1 type 1 repeat"/>
    <property type="match status" value="7"/>
</dbReference>
<feature type="compositionally biased region" description="Low complexity" evidence="6">
    <location>
        <begin position="871"/>
        <end position="882"/>
    </location>
</feature>
<evidence type="ECO:0000256" key="4">
    <source>
        <dbReference type="ARBA" id="ARBA00022737"/>
    </source>
</evidence>
<dbReference type="Gene3D" id="2.20.100.10">
    <property type="entry name" value="Thrombospondin type-1 (TSP1) repeat"/>
    <property type="match status" value="7"/>
</dbReference>
<dbReference type="InterPro" id="IPR010909">
    <property type="entry name" value="PLAC"/>
</dbReference>
<feature type="region of interest" description="Disordered" evidence="6">
    <location>
        <begin position="951"/>
        <end position="1033"/>
    </location>
</feature>
<protein>
    <submittedName>
        <fullName evidence="9">Uncharacterized protein</fullName>
    </submittedName>
</protein>
<evidence type="ECO:0000259" key="7">
    <source>
        <dbReference type="PROSITE" id="PS50835"/>
    </source>
</evidence>
<evidence type="ECO:0000256" key="1">
    <source>
        <dbReference type="ARBA" id="ARBA00004613"/>
    </source>
</evidence>
<feature type="compositionally biased region" description="Low complexity" evidence="6">
    <location>
        <begin position="695"/>
        <end position="731"/>
    </location>
</feature>
<dbReference type="SUPFAM" id="SSF48726">
    <property type="entry name" value="Immunoglobulin"/>
    <property type="match status" value="2"/>
</dbReference>